<protein>
    <submittedName>
        <fullName evidence="9">Amino acid transporter</fullName>
    </submittedName>
</protein>
<keyword evidence="10" id="KW-1185">Reference proteome</keyword>
<dbReference type="AlphaFoldDB" id="A0A1H6KNF6"/>
<evidence type="ECO:0000256" key="6">
    <source>
        <dbReference type="ARBA" id="ARBA00022989"/>
    </source>
</evidence>
<proteinExistence type="inferred from homology"/>
<feature type="transmembrane region" description="Helical" evidence="8">
    <location>
        <begin position="252"/>
        <end position="274"/>
    </location>
</feature>
<name>A0A1H6KNF6_MYCRU</name>
<comment type="function">
    <text evidence="1">Probable amino-acid or metabolite transport protein.</text>
</comment>
<evidence type="ECO:0000313" key="9">
    <source>
        <dbReference type="EMBL" id="SEH74376.1"/>
    </source>
</evidence>
<evidence type="ECO:0000313" key="10">
    <source>
        <dbReference type="Proteomes" id="UP000182915"/>
    </source>
</evidence>
<evidence type="ECO:0000256" key="7">
    <source>
        <dbReference type="ARBA" id="ARBA00023136"/>
    </source>
</evidence>
<dbReference type="PANTHER" id="PTHR42770">
    <property type="entry name" value="AMINO ACID TRANSPORTER-RELATED"/>
    <property type="match status" value="1"/>
</dbReference>
<evidence type="ECO:0000256" key="5">
    <source>
        <dbReference type="ARBA" id="ARBA00022692"/>
    </source>
</evidence>
<feature type="transmembrane region" description="Helical" evidence="8">
    <location>
        <begin position="303"/>
        <end position="325"/>
    </location>
</feature>
<feature type="transmembrane region" description="Helical" evidence="8">
    <location>
        <begin position="100"/>
        <end position="122"/>
    </location>
</feature>
<dbReference type="STRING" id="370526.SAMN04489835_3552"/>
<dbReference type="PIRSF" id="PIRSF006060">
    <property type="entry name" value="AA_transporter"/>
    <property type="match status" value="1"/>
</dbReference>
<dbReference type="PANTHER" id="PTHR42770:SF11">
    <property type="entry name" value="INNER MEMBRANE TRANSPORT PROTEIN YBAT"/>
    <property type="match status" value="1"/>
</dbReference>
<comment type="subcellular location">
    <subcellularLocation>
        <location evidence="2">Cell membrane</location>
        <topology evidence="2">Multi-pass membrane protein</topology>
    </subcellularLocation>
</comment>
<feature type="transmembrane region" description="Helical" evidence="8">
    <location>
        <begin position="142"/>
        <end position="162"/>
    </location>
</feature>
<sequence>MTATPVAPSAEVAAEEPGLAKGVIKLPGVLFVAIATMAPGAGAAYAVSTGASFGGGALPLAVVFALVGSLLVAAAIGQLAKHISSAGGLGSYVGTSFHSAAGFVVAWAYPFMYLFAMPYLALVFGNLLAMTVAPDGGGDFNAVWTIAALACLAGAFATNYFGVEVGVRFGLILGLFEIVVLVVASVWMMIAAGDANSPSLFTTHFATVPGFEGLGGVVAASVYGFLAFIGFESAAPLAEETENPHCNVPRAVILSCLLIGVFYVLTSYASAVYFGPDKMADFMSYNGGNAWIGLAQTMWGGGWILLLVVLLVSAFACMNSAALAATRSMWAMGRSGTIPSTFGRVHPRWRSPSTAIWVFFAVGALLTVVGGYTWDPVTAYAVFGTVLTVCVLPIYFVTALACPVYFLRYRRSEFKVLLHLVVPVLGAILLIPAFFAGAGIPAFSFASALSYPLNLAGPIAGAWYMIGIGVAIYLLRRRRANLQLLAENAIPEEAG</sequence>
<keyword evidence="5 8" id="KW-0812">Transmembrane</keyword>
<evidence type="ECO:0000256" key="3">
    <source>
        <dbReference type="ARBA" id="ARBA00009523"/>
    </source>
</evidence>
<organism evidence="9 10">
    <name type="scientific">Mycolicibacterium rutilum</name>
    <name type="common">Mycobacterium rutilum</name>
    <dbReference type="NCBI Taxonomy" id="370526"/>
    <lineage>
        <taxon>Bacteria</taxon>
        <taxon>Bacillati</taxon>
        <taxon>Actinomycetota</taxon>
        <taxon>Actinomycetes</taxon>
        <taxon>Mycobacteriales</taxon>
        <taxon>Mycobacteriaceae</taxon>
        <taxon>Mycolicibacterium</taxon>
    </lineage>
</organism>
<feature type="transmembrane region" description="Helical" evidence="8">
    <location>
        <begin position="455"/>
        <end position="475"/>
    </location>
</feature>
<dbReference type="InterPro" id="IPR050367">
    <property type="entry name" value="APC_superfamily"/>
</dbReference>
<feature type="transmembrane region" description="Helical" evidence="8">
    <location>
        <begin position="169"/>
        <end position="190"/>
    </location>
</feature>
<feature type="transmembrane region" description="Helical" evidence="8">
    <location>
        <begin position="418"/>
        <end position="443"/>
    </location>
</feature>
<dbReference type="GO" id="GO:0005886">
    <property type="term" value="C:plasma membrane"/>
    <property type="evidence" value="ECO:0007669"/>
    <property type="project" value="UniProtKB-SubCell"/>
</dbReference>
<keyword evidence="6 8" id="KW-1133">Transmembrane helix</keyword>
<dbReference type="RefSeq" id="WP_157897728.1">
    <property type="nucleotide sequence ID" value="NZ_LT629971.1"/>
</dbReference>
<evidence type="ECO:0000256" key="4">
    <source>
        <dbReference type="ARBA" id="ARBA00022475"/>
    </source>
</evidence>
<feature type="transmembrane region" description="Helical" evidence="8">
    <location>
        <begin position="60"/>
        <end position="80"/>
    </location>
</feature>
<dbReference type="InterPro" id="IPR002293">
    <property type="entry name" value="AA/rel_permease1"/>
</dbReference>
<keyword evidence="4" id="KW-1003">Cell membrane</keyword>
<dbReference type="OrthoDB" id="4568421at2"/>
<feature type="transmembrane region" description="Helical" evidence="8">
    <location>
        <begin position="29"/>
        <end position="48"/>
    </location>
</feature>
<accession>A0A1H6KNF6</accession>
<feature type="transmembrane region" description="Helical" evidence="8">
    <location>
        <begin position="354"/>
        <end position="374"/>
    </location>
</feature>
<reference evidence="10" key="1">
    <citation type="submission" date="2016-10" db="EMBL/GenBank/DDBJ databases">
        <authorList>
            <person name="Varghese N."/>
            <person name="Submissions S."/>
        </authorList>
    </citation>
    <scope>NUCLEOTIDE SEQUENCE [LARGE SCALE GENOMIC DNA]</scope>
    <source>
        <strain evidence="10">DSM 45405</strain>
    </source>
</reference>
<comment type="similarity">
    <text evidence="3">Belongs to the amino acid-polyamine-organocation (APC) superfamily.</text>
</comment>
<keyword evidence="7 8" id="KW-0472">Membrane</keyword>
<gene>
    <name evidence="9" type="ORF">SAMN04489835_3552</name>
</gene>
<dbReference type="GO" id="GO:0022857">
    <property type="term" value="F:transmembrane transporter activity"/>
    <property type="evidence" value="ECO:0007669"/>
    <property type="project" value="InterPro"/>
</dbReference>
<dbReference type="Pfam" id="PF13520">
    <property type="entry name" value="AA_permease_2"/>
    <property type="match status" value="1"/>
</dbReference>
<evidence type="ECO:0000256" key="1">
    <source>
        <dbReference type="ARBA" id="ARBA00002249"/>
    </source>
</evidence>
<dbReference type="Gene3D" id="1.20.1740.10">
    <property type="entry name" value="Amino acid/polyamine transporter I"/>
    <property type="match status" value="1"/>
</dbReference>
<dbReference type="Proteomes" id="UP000182915">
    <property type="component" value="Chromosome I"/>
</dbReference>
<feature type="transmembrane region" description="Helical" evidence="8">
    <location>
        <begin position="210"/>
        <end position="231"/>
    </location>
</feature>
<feature type="transmembrane region" description="Helical" evidence="8">
    <location>
        <begin position="380"/>
        <end position="406"/>
    </location>
</feature>
<evidence type="ECO:0000256" key="8">
    <source>
        <dbReference type="SAM" id="Phobius"/>
    </source>
</evidence>
<dbReference type="EMBL" id="LT629971">
    <property type="protein sequence ID" value="SEH74376.1"/>
    <property type="molecule type" value="Genomic_DNA"/>
</dbReference>
<evidence type="ECO:0000256" key="2">
    <source>
        <dbReference type="ARBA" id="ARBA00004651"/>
    </source>
</evidence>